<evidence type="ECO:0000313" key="2">
    <source>
        <dbReference type="Proteomes" id="UP001304300"/>
    </source>
</evidence>
<dbReference type="KEGG" id="puo:RZN69_01240"/>
<dbReference type="AlphaFoldDB" id="A0AAQ3LBV9"/>
<gene>
    <name evidence="1" type="ORF">RZN69_01240</name>
</gene>
<name>A0AAQ3LBV9_9BACT</name>
<dbReference type="RefSeq" id="WP_317834178.1">
    <property type="nucleotide sequence ID" value="NZ_CP136920.1"/>
</dbReference>
<dbReference type="Proteomes" id="UP001304300">
    <property type="component" value="Chromosome"/>
</dbReference>
<reference evidence="1 2" key="1">
    <citation type="submission" date="2023-10" db="EMBL/GenBank/DDBJ databases">
        <title>Rubellicoccus peritrichatus gen. nov., sp. nov., isolated from an algae of coral reef tank.</title>
        <authorList>
            <person name="Luo J."/>
        </authorList>
    </citation>
    <scope>NUCLEOTIDE SEQUENCE [LARGE SCALE GENOMIC DNA]</scope>
    <source>
        <strain evidence="1 2">CR14</strain>
    </source>
</reference>
<sequence>MTLTEQQAASGDYVELPHKDAYATYFNQLVRVFTVLEAWVEEELGTLSPEVTALHMNLQRIHQSTELLRLKYLYEPTHSLRLDLNESGFPHFNELQRMVGDFINAEEYLRELPPELLAIEQTLDELFDTNEQPQRGLQLLGRRHYLERLLKADFMGPFRFGGVRTLETGKKHRSCVAAWSCYSSRDNLPYLHLMHFDQDIWKPELEQDSVDYNRLKTFVEQQSGHIPPLAVLATAIDEEFEWIHPKIIRRVSLGPIILPVFSFDDGPLATLLRTAGKPSDFIVQLESEVIVSSKQVVQEKGGLFREERVREIFSIDENSLECFDRKLSDIHRFLFMPHRIWQAVEEKPHFLPSKFKRSQRLAFDELNQVHIL</sequence>
<dbReference type="EMBL" id="CP136920">
    <property type="protein sequence ID" value="WOO41694.1"/>
    <property type="molecule type" value="Genomic_DNA"/>
</dbReference>
<keyword evidence="2" id="KW-1185">Reference proteome</keyword>
<organism evidence="1 2">
    <name type="scientific">Rubellicoccus peritrichatus</name>
    <dbReference type="NCBI Taxonomy" id="3080537"/>
    <lineage>
        <taxon>Bacteria</taxon>
        <taxon>Pseudomonadati</taxon>
        <taxon>Verrucomicrobiota</taxon>
        <taxon>Opitutia</taxon>
        <taxon>Puniceicoccales</taxon>
        <taxon>Cerasicoccaceae</taxon>
        <taxon>Rubellicoccus</taxon>
    </lineage>
</organism>
<evidence type="ECO:0000313" key="1">
    <source>
        <dbReference type="EMBL" id="WOO41694.1"/>
    </source>
</evidence>
<proteinExistence type="predicted"/>
<protein>
    <submittedName>
        <fullName evidence="1">Uncharacterized protein</fullName>
    </submittedName>
</protein>
<accession>A0AAQ3LBV9</accession>